<dbReference type="Proteomes" id="UP000037122">
    <property type="component" value="Unassembled WGS sequence"/>
</dbReference>
<protein>
    <submittedName>
        <fullName evidence="1">Uncharacterized protein</fullName>
    </submittedName>
</protein>
<reference evidence="2" key="1">
    <citation type="journal article" date="2015" name="BMC Genomics">
        <title>Draft genome of a commonly misdiagnosed multidrug resistant pathogen Candida auris.</title>
        <authorList>
            <person name="Chatterjee S."/>
            <person name="Alampalli S.V."/>
            <person name="Nageshan R.K."/>
            <person name="Chettiar S.T."/>
            <person name="Joshi S."/>
            <person name="Tatu U.S."/>
        </authorList>
    </citation>
    <scope>NUCLEOTIDE SEQUENCE [LARGE SCALE GENOMIC DNA]</scope>
    <source>
        <strain evidence="2">6684</strain>
    </source>
</reference>
<comment type="caution">
    <text evidence="1">The sequence shown here is derived from an EMBL/GenBank/DDBJ whole genome shotgun (WGS) entry which is preliminary data.</text>
</comment>
<sequence length="37" mass="4068">MNLIAEGNFFGDDVMVIVLIAYQHIKIGGRMTVASSR</sequence>
<name>A0A0L0NTG9_CANAR</name>
<dbReference type="AlphaFoldDB" id="A0A0L0NTG9"/>
<accession>A0A0L0NTG9</accession>
<gene>
    <name evidence="1" type="ORF">QG37_05853</name>
</gene>
<proteinExistence type="predicted"/>
<organism evidence="1 2">
    <name type="scientific">Candidozyma auris</name>
    <name type="common">Yeast</name>
    <name type="synonym">Candida auris</name>
    <dbReference type="NCBI Taxonomy" id="498019"/>
    <lineage>
        <taxon>Eukaryota</taxon>
        <taxon>Fungi</taxon>
        <taxon>Dikarya</taxon>
        <taxon>Ascomycota</taxon>
        <taxon>Saccharomycotina</taxon>
        <taxon>Pichiomycetes</taxon>
        <taxon>Metschnikowiaceae</taxon>
        <taxon>Candidozyma</taxon>
    </lineage>
</organism>
<evidence type="ECO:0000313" key="1">
    <source>
        <dbReference type="EMBL" id="KND97467.1"/>
    </source>
</evidence>
<evidence type="ECO:0000313" key="2">
    <source>
        <dbReference type="Proteomes" id="UP000037122"/>
    </source>
</evidence>
<dbReference type="VEuPathDB" id="FungiDB:QG37_05853"/>
<dbReference type="EMBL" id="LGST01000041">
    <property type="protein sequence ID" value="KND97467.1"/>
    <property type="molecule type" value="Genomic_DNA"/>
</dbReference>